<dbReference type="PATRIC" id="fig|1408189.4.peg.1737"/>
<comment type="similarity">
    <text evidence="1">Belongs to the UPF0225 family.</text>
</comment>
<dbReference type="InterPro" id="IPR023006">
    <property type="entry name" value="YchJ-like"/>
</dbReference>
<proteinExistence type="inferred from homology"/>
<dbReference type="PANTHER" id="PTHR33747">
    <property type="entry name" value="UPF0225 PROTEIN SCO1677"/>
    <property type="match status" value="1"/>
</dbReference>
<dbReference type="Gene3D" id="3.10.450.50">
    <property type="match status" value="1"/>
</dbReference>
<dbReference type="STRING" id="1408189.CLAC_08685"/>
<protein>
    <recommendedName>
        <fullName evidence="1">UPF0225 protein CLAC_08685</fullName>
    </recommendedName>
</protein>
<keyword evidence="4" id="KW-1185">Reference proteome</keyword>
<dbReference type="Proteomes" id="UP000058446">
    <property type="component" value="Chromosome"/>
</dbReference>
<gene>
    <name evidence="3" type="ORF">CLAC_08685</name>
</gene>
<dbReference type="Pfam" id="PF17775">
    <property type="entry name" value="YchJ_M-like"/>
    <property type="match status" value="1"/>
</dbReference>
<dbReference type="EMBL" id="CP006841">
    <property type="protein sequence ID" value="ALA67778.1"/>
    <property type="molecule type" value="Genomic_DNA"/>
</dbReference>
<evidence type="ECO:0000313" key="3">
    <source>
        <dbReference type="EMBL" id="ALA67778.1"/>
    </source>
</evidence>
<dbReference type="AlphaFoldDB" id="A0A0K2H1H5"/>
<evidence type="ECO:0000313" key="4">
    <source>
        <dbReference type="Proteomes" id="UP000058446"/>
    </source>
</evidence>
<feature type="domain" description="YchJ-like middle NTF2-like" evidence="2">
    <location>
        <begin position="60"/>
        <end position="154"/>
    </location>
</feature>
<dbReference type="SUPFAM" id="SSF54427">
    <property type="entry name" value="NTF2-like"/>
    <property type="match status" value="1"/>
</dbReference>
<evidence type="ECO:0000256" key="1">
    <source>
        <dbReference type="HAMAP-Rule" id="MF_00612"/>
    </source>
</evidence>
<sequence length="159" mass="17931">MATIFGNDIGGIGSGRGQTDKRARLFSRVRFSDADPCPCGGGVYGKCCGPLHRGERQAATAAELMAARYSAFAAHEADYLWRTWHPRYRPEVIHLDDDVEWLGLEIVDTEAGREGDTEGVVEFRARFRDSEGNSVMYERSRFVTRARRWVYVDGDVEYS</sequence>
<dbReference type="HAMAP" id="MF_00612">
    <property type="entry name" value="UPF0225"/>
    <property type="match status" value="1"/>
</dbReference>
<accession>A0A0K2H1H5</accession>
<name>A0A0K2H1H5_9CORY</name>
<dbReference type="InterPro" id="IPR048469">
    <property type="entry name" value="YchJ-like_M"/>
</dbReference>
<reference evidence="3 4" key="1">
    <citation type="submission" date="2013-10" db="EMBL/GenBank/DDBJ databases">
        <title>Complete genome sequence of Corynebacterium lactis DSM 45799(T), isolated from raw cow milk.</title>
        <authorList>
            <person name="Ruckert C."/>
            <person name="Albersmeier A."/>
            <person name="Lipski A."/>
            <person name="Kalinowski J."/>
        </authorList>
    </citation>
    <scope>NUCLEOTIDE SEQUENCE [LARGE SCALE GENOMIC DNA]</scope>
    <source>
        <strain evidence="3 4">RW2-5</strain>
    </source>
</reference>
<dbReference type="PANTHER" id="PTHR33747:SF1">
    <property type="entry name" value="ADENYLATE CYCLASE-ASSOCIATED CAP C-TERMINAL DOMAIN-CONTAINING PROTEIN"/>
    <property type="match status" value="1"/>
</dbReference>
<dbReference type="RefSeq" id="WP_169750336.1">
    <property type="nucleotide sequence ID" value="NZ_CP006841.1"/>
</dbReference>
<dbReference type="InterPro" id="IPR032710">
    <property type="entry name" value="NTF2-like_dom_sf"/>
</dbReference>
<evidence type="ECO:0000259" key="2">
    <source>
        <dbReference type="Pfam" id="PF17775"/>
    </source>
</evidence>
<dbReference type="KEGG" id="clw:CLAC_08685"/>
<organism evidence="3 4">
    <name type="scientific">Corynebacterium lactis RW2-5</name>
    <dbReference type="NCBI Taxonomy" id="1408189"/>
    <lineage>
        <taxon>Bacteria</taxon>
        <taxon>Bacillati</taxon>
        <taxon>Actinomycetota</taxon>
        <taxon>Actinomycetes</taxon>
        <taxon>Mycobacteriales</taxon>
        <taxon>Corynebacteriaceae</taxon>
        <taxon>Corynebacterium</taxon>
    </lineage>
</organism>